<proteinExistence type="predicted"/>
<dbReference type="NCBIfam" id="NF033429">
    <property type="entry name" value="ImuA_translesion"/>
    <property type="match status" value="1"/>
</dbReference>
<accession>A0A1H7LP52</accession>
<dbReference type="OrthoDB" id="9811176at2"/>
<gene>
    <name evidence="1" type="ORF">SAMN05216387_104121</name>
</gene>
<dbReference type="SUPFAM" id="SSF52540">
    <property type="entry name" value="P-loop containing nucleoside triphosphate hydrolases"/>
    <property type="match status" value="1"/>
</dbReference>
<protein>
    <submittedName>
        <fullName evidence="1">Protein ImuA</fullName>
    </submittedName>
</protein>
<dbReference type="EMBL" id="FOBH01000004">
    <property type="protein sequence ID" value="SEL00686.1"/>
    <property type="molecule type" value="Genomic_DNA"/>
</dbReference>
<dbReference type="InterPro" id="IPR047610">
    <property type="entry name" value="ImuA_translesion"/>
</dbReference>
<sequence>MPAASPSLSPVPVPSVSPLSLLQIEARFKGRIWRGDALGSAADPVVSSGFDKLDKELPGGGWPTRNLTELLLNAEGLGEISLLGPSLEQITGKGRNILLVGPPYIPYMHAWENLNIDSGRIVMARVYKPAERLWALEQGIKSAAFGIVIGWLSQVSQQMTRRLQIIARAATSVVFLFRPVSAQFEPSAAPLRVVLGSARQHALSVRVLKRRGAPAALPIRIILPPTRPFSSSAGVFSLPHNSSSHNAVDRSSLPGTVA</sequence>
<evidence type="ECO:0000313" key="1">
    <source>
        <dbReference type="EMBL" id="SEL00686.1"/>
    </source>
</evidence>
<dbReference type="STRING" id="1233.SAMN05216387_104121"/>
<keyword evidence="2" id="KW-1185">Reference proteome</keyword>
<dbReference type="InterPro" id="IPR027417">
    <property type="entry name" value="P-loop_NTPase"/>
</dbReference>
<dbReference type="AlphaFoldDB" id="A0A1H7LP52"/>
<dbReference type="Proteomes" id="UP000198620">
    <property type="component" value="Unassembled WGS sequence"/>
</dbReference>
<reference evidence="1 2" key="1">
    <citation type="submission" date="2016-10" db="EMBL/GenBank/DDBJ databases">
        <authorList>
            <person name="de Groot N.N."/>
        </authorList>
    </citation>
    <scope>NUCLEOTIDE SEQUENCE [LARGE SCALE GENOMIC DNA]</scope>
    <source>
        <strain evidence="1 2">Nv1</strain>
    </source>
</reference>
<dbReference type="Gene3D" id="3.40.50.300">
    <property type="entry name" value="P-loop containing nucleotide triphosphate hydrolases"/>
    <property type="match status" value="1"/>
</dbReference>
<name>A0A1H7LP52_9PROT</name>
<organism evidence="1 2">
    <name type="scientific">Nitrosovibrio tenuis</name>
    <dbReference type="NCBI Taxonomy" id="1233"/>
    <lineage>
        <taxon>Bacteria</taxon>
        <taxon>Pseudomonadati</taxon>
        <taxon>Pseudomonadota</taxon>
        <taxon>Betaproteobacteria</taxon>
        <taxon>Nitrosomonadales</taxon>
        <taxon>Nitrosomonadaceae</taxon>
        <taxon>Nitrosovibrio</taxon>
    </lineage>
</organism>
<evidence type="ECO:0000313" key="2">
    <source>
        <dbReference type="Proteomes" id="UP000198620"/>
    </source>
</evidence>